<dbReference type="Proteomes" id="UP001552299">
    <property type="component" value="Unassembled WGS sequence"/>
</dbReference>
<dbReference type="AlphaFoldDB" id="A0ABD0VFY9"/>
<reference evidence="1 2" key="1">
    <citation type="journal article" date="2024" name="Plant Biotechnol. J.">
        <title>Dendrobium thyrsiflorum genome and its molecular insights into genes involved in important horticultural traits.</title>
        <authorList>
            <person name="Chen B."/>
            <person name="Wang J.Y."/>
            <person name="Zheng P.J."/>
            <person name="Li K.L."/>
            <person name="Liang Y.M."/>
            <person name="Chen X.F."/>
            <person name="Zhang C."/>
            <person name="Zhao X."/>
            <person name="He X."/>
            <person name="Zhang G.Q."/>
            <person name="Liu Z.J."/>
            <person name="Xu Q."/>
        </authorList>
    </citation>
    <scope>NUCLEOTIDE SEQUENCE [LARGE SCALE GENOMIC DNA]</scope>
    <source>
        <strain evidence="1">GZMU011</strain>
    </source>
</reference>
<dbReference type="PANTHER" id="PTHR35704">
    <property type="entry name" value="OS02G0254600 PROTEIN"/>
    <property type="match status" value="1"/>
</dbReference>
<evidence type="ECO:0000313" key="2">
    <source>
        <dbReference type="Proteomes" id="UP001552299"/>
    </source>
</evidence>
<protein>
    <submittedName>
        <fullName evidence="1">Uncharacterized protein</fullName>
    </submittedName>
</protein>
<dbReference type="PANTHER" id="PTHR35704:SF1">
    <property type="entry name" value="OS02G0254600 PROTEIN"/>
    <property type="match status" value="1"/>
</dbReference>
<organism evidence="1 2">
    <name type="scientific">Dendrobium thyrsiflorum</name>
    <name type="common">Pinecone-like raceme dendrobium</name>
    <name type="synonym">Orchid</name>
    <dbReference type="NCBI Taxonomy" id="117978"/>
    <lineage>
        <taxon>Eukaryota</taxon>
        <taxon>Viridiplantae</taxon>
        <taxon>Streptophyta</taxon>
        <taxon>Embryophyta</taxon>
        <taxon>Tracheophyta</taxon>
        <taxon>Spermatophyta</taxon>
        <taxon>Magnoliopsida</taxon>
        <taxon>Liliopsida</taxon>
        <taxon>Asparagales</taxon>
        <taxon>Orchidaceae</taxon>
        <taxon>Epidendroideae</taxon>
        <taxon>Malaxideae</taxon>
        <taxon>Dendrobiinae</taxon>
        <taxon>Dendrobium</taxon>
    </lineage>
</organism>
<dbReference type="EMBL" id="JANQDX010000005">
    <property type="protein sequence ID" value="KAL0924009.1"/>
    <property type="molecule type" value="Genomic_DNA"/>
</dbReference>
<comment type="caution">
    <text evidence="1">The sequence shown here is derived from an EMBL/GenBank/DDBJ whole genome shotgun (WGS) entry which is preliminary data.</text>
</comment>
<keyword evidence="2" id="KW-1185">Reference proteome</keyword>
<accession>A0ABD0VFY9</accession>
<proteinExistence type="predicted"/>
<sequence>MVNENLLKTLLSLFLSPLLPPSPSVSSRPRQTRVRVRLLHYSPFGLHCPTIFCLVSVTQLRCSYHHRLTTIILTLVTSQLRSSDLSHLITVLKPSSRDNSPTNLYRSATIHPTFIARLQSPLSPLLDYECRLWSFQPPLPNNDLSDLRYMPTTFLLTTVIRLRSFQPPLPSDYGPTDQTNISVGDILSLIPPPSLLSCKLSELAREMGNCFERSSPELQEVKKEEDAKKEEKSDDCARKFTVVLTKPELDWLMLQLEQKPGKMSLEALLAQMLEESERKQEERWRPVLESIMEVPEIQSIESSVEMDKFDQLALVF</sequence>
<evidence type="ECO:0000313" key="1">
    <source>
        <dbReference type="EMBL" id="KAL0924009.1"/>
    </source>
</evidence>
<name>A0ABD0VFY9_DENTH</name>
<gene>
    <name evidence="1" type="ORF">M5K25_004810</name>
</gene>